<protein>
    <recommendedName>
        <fullName evidence="14">Leucine-rich repeat-containing N-terminal plant-type domain-containing protein</fullName>
    </recommendedName>
</protein>
<dbReference type="Pfam" id="PF00560">
    <property type="entry name" value="LRR_1"/>
    <property type="match status" value="5"/>
</dbReference>
<reference evidence="15" key="1">
    <citation type="submission" date="2020-03" db="EMBL/GenBank/DDBJ databases">
        <title>A high-quality chromosome-level genome assembly of a woody plant with both climbing and erect habits, Rhamnella rubrinervis.</title>
        <authorList>
            <person name="Lu Z."/>
            <person name="Yang Y."/>
            <person name="Zhu X."/>
            <person name="Sun Y."/>
        </authorList>
    </citation>
    <scope>NUCLEOTIDE SEQUENCE</scope>
    <source>
        <strain evidence="15">BYM</strain>
        <tissue evidence="15">Leaf</tissue>
    </source>
</reference>
<dbReference type="SUPFAM" id="SSF52058">
    <property type="entry name" value="L domain-like"/>
    <property type="match status" value="2"/>
</dbReference>
<organism evidence="15 16">
    <name type="scientific">Rhamnella rubrinervis</name>
    <dbReference type="NCBI Taxonomy" id="2594499"/>
    <lineage>
        <taxon>Eukaryota</taxon>
        <taxon>Viridiplantae</taxon>
        <taxon>Streptophyta</taxon>
        <taxon>Embryophyta</taxon>
        <taxon>Tracheophyta</taxon>
        <taxon>Spermatophyta</taxon>
        <taxon>Magnoliopsida</taxon>
        <taxon>eudicotyledons</taxon>
        <taxon>Gunneridae</taxon>
        <taxon>Pentapetalae</taxon>
        <taxon>rosids</taxon>
        <taxon>fabids</taxon>
        <taxon>Rosales</taxon>
        <taxon>Rhamnaceae</taxon>
        <taxon>rhamnoid group</taxon>
        <taxon>Rhamneae</taxon>
        <taxon>Rhamnella</taxon>
    </lineage>
</organism>
<comment type="subcellular location">
    <subcellularLocation>
        <location evidence="1">Cell membrane</location>
        <topology evidence="1">Single-pass type I membrane protein</topology>
    </subcellularLocation>
</comment>
<feature type="signal peptide" evidence="13">
    <location>
        <begin position="1"/>
        <end position="29"/>
    </location>
</feature>
<dbReference type="Pfam" id="PF08263">
    <property type="entry name" value="LRRNT_2"/>
    <property type="match status" value="1"/>
</dbReference>
<evidence type="ECO:0000256" key="3">
    <source>
        <dbReference type="ARBA" id="ARBA00022475"/>
    </source>
</evidence>
<proteinExistence type="inferred from homology"/>
<dbReference type="InterPro" id="IPR025875">
    <property type="entry name" value="Leu-rich_rpt_4"/>
</dbReference>
<dbReference type="InterPro" id="IPR013210">
    <property type="entry name" value="LRR_N_plant-typ"/>
</dbReference>
<keyword evidence="11" id="KW-0325">Glycoprotein</keyword>
<dbReference type="PRINTS" id="PR00019">
    <property type="entry name" value="LEURICHRPT"/>
</dbReference>
<comment type="similarity">
    <text evidence="2">Belongs to the RLP family.</text>
</comment>
<dbReference type="InterPro" id="IPR032675">
    <property type="entry name" value="LRR_dom_sf"/>
</dbReference>
<dbReference type="EMBL" id="VOIH02000004">
    <property type="protein sequence ID" value="KAF3448074.1"/>
    <property type="molecule type" value="Genomic_DNA"/>
</dbReference>
<evidence type="ECO:0000259" key="14">
    <source>
        <dbReference type="Pfam" id="PF08263"/>
    </source>
</evidence>
<feature type="domain" description="Leucine-rich repeat-containing N-terminal plant-type" evidence="14">
    <location>
        <begin position="34"/>
        <end position="72"/>
    </location>
</feature>
<evidence type="ECO:0000256" key="10">
    <source>
        <dbReference type="ARBA" id="ARBA00023170"/>
    </source>
</evidence>
<feature type="transmembrane region" description="Helical" evidence="12">
    <location>
        <begin position="628"/>
        <end position="651"/>
    </location>
</feature>
<evidence type="ECO:0000256" key="6">
    <source>
        <dbReference type="ARBA" id="ARBA00022729"/>
    </source>
</evidence>
<dbReference type="GO" id="GO:0005886">
    <property type="term" value="C:plasma membrane"/>
    <property type="evidence" value="ECO:0007669"/>
    <property type="project" value="UniProtKB-SubCell"/>
</dbReference>
<keyword evidence="9 12" id="KW-0472">Membrane</keyword>
<keyword evidence="7" id="KW-0677">Repeat</keyword>
<dbReference type="InterPro" id="IPR001611">
    <property type="entry name" value="Leu-rich_rpt"/>
</dbReference>
<gene>
    <name evidence="15" type="ORF">FNV43_RR08782</name>
</gene>
<feature type="chain" id="PRO_5035463153" description="Leucine-rich repeat-containing N-terminal plant-type domain-containing protein" evidence="13">
    <location>
        <begin position="30"/>
        <end position="697"/>
    </location>
</feature>
<dbReference type="InterPro" id="IPR046956">
    <property type="entry name" value="RLP23-like"/>
</dbReference>
<keyword evidence="16" id="KW-1185">Reference proteome</keyword>
<keyword evidence="3" id="KW-1003">Cell membrane</keyword>
<dbReference type="PANTHER" id="PTHR48063:SF96">
    <property type="entry name" value="LEUCINE-RICH REPEAT-CONTAINING N-TERMINAL PLANT-TYPE DOMAIN-CONTAINING PROTEIN"/>
    <property type="match status" value="1"/>
</dbReference>
<comment type="caution">
    <text evidence="15">The sequence shown here is derived from an EMBL/GenBank/DDBJ whole genome shotgun (WGS) entry which is preliminary data.</text>
</comment>
<dbReference type="SMART" id="SM00369">
    <property type="entry name" value="LRR_TYP"/>
    <property type="match status" value="6"/>
</dbReference>
<keyword evidence="4" id="KW-0433">Leucine-rich repeat</keyword>
<evidence type="ECO:0000313" key="16">
    <source>
        <dbReference type="Proteomes" id="UP000796880"/>
    </source>
</evidence>
<evidence type="ECO:0000256" key="7">
    <source>
        <dbReference type="ARBA" id="ARBA00022737"/>
    </source>
</evidence>
<evidence type="ECO:0000256" key="8">
    <source>
        <dbReference type="ARBA" id="ARBA00022989"/>
    </source>
</evidence>
<dbReference type="Pfam" id="PF13855">
    <property type="entry name" value="LRR_8"/>
    <property type="match status" value="1"/>
</dbReference>
<keyword evidence="10" id="KW-0675">Receptor</keyword>
<keyword evidence="6 13" id="KW-0732">Signal</keyword>
<evidence type="ECO:0000256" key="2">
    <source>
        <dbReference type="ARBA" id="ARBA00009592"/>
    </source>
</evidence>
<dbReference type="Gene3D" id="3.80.10.10">
    <property type="entry name" value="Ribonuclease Inhibitor"/>
    <property type="match status" value="1"/>
</dbReference>
<evidence type="ECO:0000256" key="9">
    <source>
        <dbReference type="ARBA" id="ARBA00023136"/>
    </source>
</evidence>
<evidence type="ECO:0000256" key="12">
    <source>
        <dbReference type="SAM" id="Phobius"/>
    </source>
</evidence>
<name>A0A8K0H9F2_9ROSA</name>
<evidence type="ECO:0000256" key="1">
    <source>
        <dbReference type="ARBA" id="ARBA00004251"/>
    </source>
</evidence>
<dbReference type="OrthoDB" id="1394818at2759"/>
<evidence type="ECO:0000313" key="15">
    <source>
        <dbReference type="EMBL" id="KAF3448074.1"/>
    </source>
</evidence>
<keyword evidence="8 12" id="KW-1133">Transmembrane helix</keyword>
<dbReference type="AlphaFoldDB" id="A0A8K0H9F2"/>
<evidence type="ECO:0000256" key="4">
    <source>
        <dbReference type="ARBA" id="ARBA00022614"/>
    </source>
</evidence>
<dbReference type="InterPro" id="IPR003591">
    <property type="entry name" value="Leu-rich_rpt_typical-subtyp"/>
</dbReference>
<evidence type="ECO:0000256" key="13">
    <source>
        <dbReference type="SAM" id="SignalP"/>
    </source>
</evidence>
<keyword evidence="5 12" id="KW-0812">Transmembrane</keyword>
<sequence length="697" mass="78048">MTTTALLSLFLLIISIYSSLFNHVDFVSAQCLSHEQSLLLQLKDTLIFNATDSILAKWNQSSDCCNWPGISCEEGHITGLNLTNQLISGGINENSTLWSLIYLKTLDLSHNKLNGTIQFDMIESLTNLQILDLSYNNMSVNVRGNGSNNRFLPNLYDLRLASCNLRKFPYLSSQLANLDLSYNQIYGEIPNWIWNVVMLDLNLSNNHLMSIEEPYNILSLFSLDLSFNQLHGKLPNLSPHIFYVDLSNNYFTSSIPPDIGKNLRNTLYFSLSNNGLSGSIPESICSAMDLLLVIDLSNNSLSGTIPTCMFALSNTTGVKLGRNNLSGPIPDVFPVDCSLRTLDLNGNSLTHRIPKSLANCRELENLDLGNNHLTDMFPMLLKEISTLRVLILRSNKFYGHITCTESIGSWSMIQIVDIAFNNFSGELPGKCLTKWKMMMVVKDYPKLHVTQNLGNIVIPFFSRNLSEHKYEDPVSVTNKGLEMEYLKIANGFTSIDFSSNNFHGEIPKEVGQLNALHVLNLSNNVLSGQIPSSFGDMQQLESLDLSRNQLKGEIPISIANLNFLSVLILSYNQLYGRIPTGSQIQTFPADGFKGNQGLCGPPLPNCLGDHVPPDTFPETPKGNKVIEWNLISAEIGFIAGFGTVIGPLVFLKRWRKRYFDRVEDIAFSILPQKLLRKWMSWKMGTRRGVRVGRRRPG</sequence>
<dbReference type="Pfam" id="PF12799">
    <property type="entry name" value="LRR_4"/>
    <property type="match status" value="1"/>
</dbReference>
<dbReference type="Proteomes" id="UP000796880">
    <property type="component" value="Unassembled WGS sequence"/>
</dbReference>
<dbReference type="FunFam" id="3.80.10.10:FF:000095">
    <property type="entry name" value="LRR receptor-like serine/threonine-protein kinase GSO1"/>
    <property type="match status" value="1"/>
</dbReference>
<accession>A0A8K0H9F2</accession>
<dbReference type="PANTHER" id="PTHR48063">
    <property type="entry name" value="LRR RECEPTOR-LIKE KINASE"/>
    <property type="match status" value="1"/>
</dbReference>
<evidence type="ECO:0000256" key="5">
    <source>
        <dbReference type="ARBA" id="ARBA00022692"/>
    </source>
</evidence>
<evidence type="ECO:0000256" key="11">
    <source>
        <dbReference type="ARBA" id="ARBA00023180"/>
    </source>
</evidence>
<dbReference type="FunFam" id="3.80.10.10:FF:000111">
    <property type="entry name" value="LRR receptor-like serine/threonine-protein kinase ERECTA"/>
    <property type="match status" value="1"/>
</dbReference>